<dbReference type="EMBL" id="DYXG01000064">
    <property type="protein sequence ID" value="HJE97267.1"/>
    <property type="molecule type" value="Genomic_DNA"/>
</dbReference>
<evidence type="ECO:0000313" key="2">
    <source>
        <dbReference type="Proteomes" id="UP000707535"/>
    </source>
</evidence>
<accession>A0A921K0S4</accession>
<dbReference type="AlphaFoldDB" id="A0A921K0S4"/>
<reference evidence="1" key="2">
    <citation type="submission" date="2021-09" db="EMBL/GenBank/DDBJ databases">
        <authorList>
            <person name="Gilroy R."/>
        </authorList>
    </citation>
    <scope>NUCLEOTIDE SEQUENCE</scope>
    <source>
        <strain evidence="1">CHK174-6876</strain>
    </source>
</reference>
<sequence length="186" mass="21168">MSENKKVIIPDASNIKLLNVYNYFQSFHDDPNNRIPEYVNNELINQKTGKPTDKLNCCAEKIIGACVTALGENTPKDLDINAIHHGDIKKNAKKEKIHVKIPVLGDFGNRQWEHLNITKYIAELNIGEDDDGNLGSKLIKNAALDFILFYCAMIINKDSDNGYFMSFDRYGDTMYNQKVEITFGFE</sequence>
<protein>
    <submittedName>
        <fullName evidence="1">Uncharacterized protein</fullName>
    </submittedName>
</protein>
<gene>
    <name evidence="1" type="ORF">K8V00_06570</name>
</gene>
<name>A0A921K0S4_9LACO</name>
<evidence type="ECO:0000313" key="1">
    <source>
        <dbReference type="EMBL" id="HJE97267.1"/>
    </source>
</evidence>
<organism evidence="1 2">
    <name type="scientific">Ligilactobacillus acidipiscis</name>
    <dbReference type="NCBI Taxonomy" id="89059"/>
    <lineage>
        <taxon>Bacteria</taxon>
        <taxon>Bacillati</taxon>
        <taxon>Bacillota</taxon>
        <taxon>Bacilli</taxon>
        <taxon>Lactobacillales</taxon>
        <taxon>Lactobacillaceae</taxon>
        <taxon>Ligilactobacillus</taxon>
    </lineage>
</organism>
<proteinExistence type="predicted"/>
<reference evidence="1" key="1">
    <citation type="journal article" date="2021" name="PeerJ">
        <title>Extensive microbial diversity within the chicken gut microbiome revealed by metagenomics and culture.</title>
        <authorList>
            <person name="Gilroy R."/>
            <person name="Ravi A."/>
            <person name="Getino M."/>
            <person name="Pursley I."/>
            <person name="Horton D.L."/>
            <person name="Alikhan N.F."/>
            <person name="Baker D."/>
            <person name="Gharbi K."/>
            <person name="Hall N."/>
            <person name="Watson M."/>
            <person name="Adriaenssens E.M."/>
            <person name="Foster-Nyarko E."/>
            <person name="Jarju S."/>
            <person name="Secka A."/>
            <person name="Antonio M."/>
            <person name="Oren A."/>
            <person name="Chaudhuri R.R."/>
            <person name="La Ragione R."/>
            <person name="Hildebrand F."/>
            <person name="Pallen M.J."/>
        </authorList>
    </citation>
    <scope>NUCLEOTIDE SEQUENCE</scope>
    <source>
        <strain evidence="1">CHK174-6876</strain>
    </source>
</reference>
<dbReference type="Proteomes" id="UP000707535">
    <property type="component" value="Unassembled WGS sequence"/>
</dbReference>
<comment type="caution">
    <text evidence="1">The sequence shown here is derived from an EMBL/GenBank/DDBJ whole genome shotgun (WGS) entry which is preliminary data.</text>
</comment>